<evidence type="ECO:0000256" key="1">
    <source>
        <dbReference type="ARBA" id="ARBA00010088"/>
    </source>
</evidence>
<dbReference type="GO" id="GO:0016020">
    <property type="term" value="C:membrane"/>
    <property type="evidence" value="ECO:0007669"/>
    <property type="project" value="TreeGrafter"/>
</dbReference>
<dbReference type="OrthoDB" id="7531at2157"/>
<dbReference type="Proteomes" id="UP000198888">
    <property type="component" value="Unassembled WGS sequence"/>
</dbReference>
<accession>A0A2H4Q3Y8</accession>
<sequence>MQTVTSTDGTRIAYEEHGTGHPLVLLHGGSATRHSWGPLIPHLAAEFRLIVPDRRGRGESGDGDDYSLAREVQDLRSLVDNIEGDVSVFGHSFGGLVALAAAAETDIQRLILYEPALLVGDHRGDNLAARMREQVAAGDREEAMKLFYREGAGIPDPEALPIWPAKFDFDLVDTVIRENAAVEGYELPSEVDIVAPTLLLTGDRGPPHLGDAVRTLDDQLSESRLVELDGVGHIGTQTAPERVATEIRSFLQEPIPQA</sequence>
<dbReference type="InterPro" id="IPR050266">
    <property type="entry name" value="AB_hydrolase_sf"/>
</dbReference>
<dbReference type="GO" id="GO:0008233">
    <property type="term" value="F:peptidase activity"/>
    <property type="evidence" value="ECO:0007669"/>
    <property type="project" value="InterPro"/>
</dbReference>
<evidence type="ECO:0000313" key="5">
    <source>
        <dbReference type="Proteomes" id="UP000198888"/>
    </source>
</evidence>
<dbReference type="InterPro" id="IPR002410">
    <property type="entry name" value="Peptidase_S33"/>
</dbReference>
<dbReference type="EMBL" id="FNYR01000039">
    <property type="protein sequence ID" value="SEJ28208.1"/>
    <property type="molecule type" value="Genomic_DNA"/>
</dbReference>
<keyword evidence="2" id="KW-0378">Hydrolase</keyword>
<evidence type="ECO:0000259" key="3">
    <source>
        <dbReference type="Pfam" id="PF12697"/>
    </source>
</evidence>
<proteinExistence type="inferred from homology"/>
<gene>
    <name evidence="4" type="ORF">SAMN05444271_13920</name>
</gene>
<evidence type="ECO:0000256" key="2">
    <source>
        <dbReference type="ARBA" id="ARBA00022801"/>
    </source>
</evidence>
<dbReference type="InterPro" id="IPR000073">
    <property type="entry name" value="AB_hydrolase_1"/>
</dbReference>
<name>A0A1H6XGG4_9EURY</name>
<comment type="similarity">
    <text evidence="1">Belongs to the peptidase S33 family.</text>
</comment>
<dbReference type="PRINTS" id="PR00793">
    <property type="entry name" value="PROAMNOPTASE"/>
</dbReference>
<dbReference type="PANTHER" id="PTHR43798">
    <property type="entry name" value="MONOACYLGLYCEROL LIPASE"/>
    <property type="match status" value="1"/>
</dbReference>
<keyword evidence="5" id="KW-1185">Reference proteome</keyword>
<dbReference type="SUPFAM" id="SSF53474">
    <property type="entry name" value="alpha/beta-Hydrolases"/>
    <property type="match status" value="1"/>
</dbReference>
<dbReference type="GeneID" id="35003051"/>
<reference evidence="4 5" key="1">
    <citation type="submission" date="2016-10" db="EMBL/GenBank/DDBJ databases">
        <authorList>
            <person name="de Groot N.N."/>
        </authorList>
    </citation>
    <scope>NUCLEOTIDE SEQUENCE [LARGE SCALE GENOMIC DNA]</scope>
    <source>
        <strain evidence="4 5">DSM 22187</strain>
    </source>
</reference>
<dbReference type="Pfam" id="PF12697">
    <property type="entry name" value="Abhydrolase_6"/>
    <property type="match status" value="1"/>
</dbReference>
<evidence type="ECO:0000313" key="4">
    <source>
        <dbReference type="EMBL" id="SEJ28208.1"/>
    </source>
</evidence>
<accession>A0A1H6XGG4</accession>
<dbReference type="GO" id="GO:0006508">
    <property type="term" value="P:proteolysis"/>
    <property type="evidence" value="ECO:0007669"/>
    <property type="project" value="InterPro"/>
</dbReference>
<dbReference type="PANTHER" id="PTHR43798:SF31">
    <property type="entry name" value="AB HYDROLASE SUPERFAMILY PROTEIN YCLE"/>
    <property type="match status" value="1"/>
</dbReference>
<dbReference type="InterPro" id="IPR029058">
    <property type="entry name" value="AB_hydrolase_fold"/>
</dbReference>
<dbReference type="AlphaFoldDB" id="A0A1H6XGG4"/>
<organism evidence="4 5">
    <name type="scientific">Halohasta litchfieldiae</name>
    <dbReference type="NCBI Taxonomy" id="1073996"/>
    <lineage>
        <taxon>Archaea</taxon>
        <taxon>Methanobacteriati</taxon>
        <taxon>Methanobacteriota</taxon>
        <taxon>Stenosarchaea group</taxon>
        <taxon>Halobacteria</taxon>
        <taxon>Halobacteriales</taxon>
        <taxon>Haloferacaceae</taxon>
        <taxon>Halohasta</taxon>
    </lineage>
</organism>
<dbReference type="STRING" id="1073996.SAMN05444271_13920"/>
<feature type="domain" description="AB hydrolase-1" evidence="3">
    <location>
        <begin position="23"/>
        <end position="245"/>
    </location>
</feature>
<dbReference type="Gene3D" id="3.40.50.1820">
    <property type="entry name" value="alpha/beta hydrolase"/>
    <property type="match status" value="1"/>
</dbReference>
<dbReference type="KEGG" id="hae:halTADL_2272"/>
<dbReference type="RefSeq" id="WP_089673694.1">
    <property type="nucleotide sequence ID" value="NZ_CP024845.1"/>
</dbReference>
<protein>
    <submittedName>
        <fullName evidence="4">Pimeloyl-ACP methyl ester carboxylesterase</fullName>
    </submittedName>
</protein>